<dbReference type="Pfam" id="PF12651">
    <property type="entry name" value="RHH_3"/>
    <property type="match status" value="1"/>
</dbReference>
<organism evidence="2 3">
    <name type="scientific">Planococcus massiliensis</name>
    <dbReference type="NCBI Taxonomy" id="1499687"/>
    <lineage>
        <taxon>Bacteria</taxon>
        <taxon>Bacillati</taxon>
        <taxon>Bacillota</taxon>
        <taxon>Bacilli</taxon>
        <taxon>Bacillales</taxon>
        <taxon>Caryophanaceae</taxon>
        <taxon>Planococcus</taxon>
    </lineage>
</organism>
<dbReference type="GO" id="GO:0006355">
    <property type="term" value="P:regulation of DNA-templated transcription"/>
    <property type="evidence" value="ECO:0007669"/>
    <property type="project" value="InterPro"/>
</dbReference>
<evidence type="ECO:0000313" key="3">
    <source>
        <dbReference type="Proteomes" id="UP000043699"/>
    </source>
</evidence>
<dbReference type="STRING" id="1499687.BN1080_02084"/>
<protein>
    <submittedName>
        <fullName evidence="2">Ribbon-helix-helix domain protein</fullName>
    </submittedName>
</protein>
<gene>
    <name evidence="2" type="ORF">BN1080_02084</name>
</gene>
<dbReference type="Proteomes" id="UP000043699">
    <property type="component" value="Unassembled WGS sequence"/>
</dbReference>
<keyword evidence="3" id="KW-1185">Reference proteome</keyword>
<dbReference type="InterPro" id="IPR010985">
    <property type="entry name" value="Ribbon_hlx_hlx"/>
</dbReference>
<dbReference type="OrthoDB" id="2339881at2"/>
<dbReference type="EMBL" id="CCXS01000001">
    <property type="protein sequence ID" value="CEG23140.1"/>
    <property type="molecule type" value="Genomic_DNA"/>
</dbReference>
<feature type="domain" description="Predicted DNA-binding protein ribbon-helix-helix" evidence="1">
    <location>
        <begin position="1"/>
        <end position="42"/>
    </location>
</feature>
<reference evidence="2 3" key="1">
    <citation type="submission" date="2014-09" db="EMBL/GenBank/DDBJ databases">
        <authorList>
            <person name="Urmite Genomes Urmite Genomes"/>
        </authorList>
    </citation>
    <scope>NUCLEOTIDE SEQUENCE [LARGE SCALE GENOMIC DNA]</scope>
    <source>
        <strain evidence="2 3">ES2</strain>
    </source>
</reference>
<dbReference type="AlphaFoldDB" id="A0A098EMU4"/>
<evidence type="ECO:0000313" key="2">
    <source>
        <dbReference type="EMBL" id="CEG23140.1"/>
    </source>
</evidence>
<dbReference type="InterPro" id="IPR038733">
    <property type="entry name" value="Predicted_DNA_bind_prot_RHH"/>
</dbReference>
<proteinExistence type="predicted"/>
<accession>A0A098EMU4</accession>
<dbReference type="SUPFAM" id="SSF47598">
    <property type="entry name" value="Ribbon-helix-helix"/>
    <property type="match status" value="1"/>
</dbReference>
<dbReference type="RefSeq" id="WP_110925621.1">
    <property type="nucleotide sequence ID" value="NZ_CCXS01000001.1"/>
</dbReference>
<sequence length="48" mass="5625">MKIKVTYSLDEKLIEKLKEVSEKTMIPQSRIVEAAIKEKLEEMESTKK</sequence>
<name>A0A098EMU4_9BACL</name>
<evidence type="ECO:0000259" key="1">
    <source>
        <dbReference type="Pfam" id="PF12651"/>
    </source>
</evidence>